<keyword evidence="7 9" id="KW-0012">Acyltransferase</keyword>
<evidence type="ECO:0000256" key="5">
    <source>
        <dbReference type="ARBA" id="ARBA00022989"/>
    </source>
</evidence>
<keyword evidence="6 7" id="KW-0472">Membrane</keyword>
<accession>A0ABV1GDA5</accession>
<evidence type="ECO:0000256" key="8">
    <source>
        <dbReference type="SAM" id="Phobius"/>
    </source>
</evidence>
<dbReference type="InterPro" id="IPR028362">
    <property type="entry name" value="AlgI"/>
</dbReference>
<proteinExistence type="inferred from homology"/>
<evidence type="ECO:0000256" key="6">
    <source>
        <dbReference type="ARBA" id="ARBA00023136"/>
    </source>
</evidence>
<comment type="subcellular location">
    <subcellularLocation>
        <location evidence="1">Cell membrane</location>
        <topology evidence="1">Multi-pass membrane protein</topology>
    </subcellularLocation>
</comment>
<keyword evidence="7 9" id="KW-0808">Transferase</keyword>
<dbReference type="RefSeq" id="WP_349215257.1">
    <property type="nucleotide sequence ID" value="NZ_JBBMFA010000069.1"/>
</dbReference>
<dbReference type="PANTHER" id="PTHR13285:SF18">
    <property type="entry name" value="PROTEIN-CYSTEINE N-PALMITOYLTRANSFERASE RASP"/>
    <property type="match status" value="1"/>
</dbReference>
<keyword evidence="4 8" id="KW-0812">Transmembrane</keyword>
<keyword evidence="10" id="KW-1185">Reference proteome</keyword>
<keyword evidence="3 7" id="KW-1003">Cell membrane</keyword>
<organism evidence="9 10">
    <name type="scientific">Ruthenibacterium intestinale</name>
    <dbReference type="NCBI Taxonomy" id="3133163"/>
    <lineage>
        <taxon>Bacteria</taxon>
        <taxon>Bacillati</taxon>
        <taxon>Bacillota</taxon>
        <taxon>Clostridia</taxon>
        <taxon>Eubacteriales</taxon>
        <taxon>Oscillospiraceae</taxon>
        <taxon>Ruthenibacterium</taxon>
    </lineage>
</organism>
<feature type="transmembrane region" description="Helical" evidence="8">
    <location>
        <begin position="468"/>
        <end position="488"/>
    </location>
</feature>
<sequence length="491" mass="55330">MNFISLAFILFLLGACLAYFVLPKAARTGGLLICSYLFYLYDPSNATFLPVLLSATLITFGTGLLLERLQKPLWRRLCLAFSAVSCMGVLAFYKYFSFLGESLSELVSLFGGNLHVPAFSLAVPLGISYFTFAALGYVIDVYRGAPAEHNLFDYALFVSFFPCMMTGPICRAGRMLPQFRAEHAFDYNRVTGGMFRILWGFFKKLVLADTIGGMVSTVYSNLHYADYTGPVLLIASLLFSYQLYCDFSACTDIAIGIGAIFGIDVMENFRRPLASTSFIELWRRWHISLTSWFRDYLYIPLGGNRKGKLRQYLNQIIVFLVSGLWHGASLAYLVWGLLNGLYLCVGKATQTLRRRAEVYNPLYRFAPIRKCIQICITYLLFTSCIVFFAVGAYSGGVLTEALYVYSHLFTGWDLLAAVPSTLVTLGFDRNATLVLLFGFILVEGLECFQMPIQSLIRKIPLPLRWPLYYALVLLIVFFGAFGQSSFIYQQY</sequence>
<comment type="caution">
    <text evidence="9">The sequence shown here is derived from an EMBL/GenBank/DDBJ whole genome shotgun (WGS) entry which is preliminary data.</text>
</comment>
<evidence type="ECO:0000256" key="4">
    <source>
        <dbReference type="ARBA" id="ARBA00022692"/>
    </source>
</evidence>
<dbReference type="Proteomes" id="UP001477672">
    <property type="component" value="Unassembled WGS sequence"/>
</dbReference>
<feature type="transmembrane region" description="Helical" evidence="8">
    <location>
        <begin position="316"/>
        <end position="345"/>
    </location>
</feature>
<feature type="transmembrane region" description="Helical" evidence="8">
    <location>
        <begin position="116"/>
        <end position="139"/>
    </location>
</feature>
<dbReference type="EMBL" id="JBBMFA010000069">
    <property type="protein sequence ID" value="MEQ2519822.1"/>
    <property type="molecule type" value="Genomic_DNA"/>
</dbReference>
<protein>
    <submittedName>
        <fullName evidence="9">MBOAT family O-acyltransferase</fullName>
        <ecNumber evidence="9">2.3.-.-</ecNumber>
    </submittedName>
</protein>
<evidence type="ECO:0000256" key="7">
    <source>
        <dbReference type="PIRNR" id="PIRNR016636"/>
    </source>
</evidence>
<name>A0ABV1GDA5_9FIRM</name>
<feature type="transmembrane region" description="Helical" evidence="8">
    <location>
        <begin position="371"/>
        <end position="393"/>
    </location>
</feature>
<feature type="transmembrane region" description="Helical" evidence="8">
    <location>
        <begin position="434"/>
        <end position="456"/>
    </location>
</feature>
<dbReference type="Pfam" id="PF03062">
    <property type="entry name" value="MBOAT"/>
    <property type="match status" value="1"/>
</dbReference>
<dbReference type="EC" id="2.3.-.-" evidence="9"/>
<evidence type="ECO:0000313" key="10">
    <source>
        <dbReference type="Proteomes" id="UP001477672"/>
    </source>
</evidence>
<feature type="transmembrane region" description="Helical" evidence="8">
    <location>
        <begin position="405"/>
        <end position="427"/>
    </location>
</feature>
<reference evidence="9 10" key="1">
    <citation type="submission" date="2024-03" db="EMBL/GenBank/DDBJ databases">
        <title>Human intestinal bacterial collection.</title>
        <authorList>
            <person name="Pauvert C."/>
            <person name="Hitch T.C.A."/>
            <person name="Clavel T."/>
        </authorList>
    </citation>
    <scope>NUCLEOTIDE SEQUENCE [LARGE SCALE GENOMIC DNA]</scope>
    <source>
        <strain evidence="9 10">CLA-JM-H11</strain>
    </source>
</reference>
<dbReference type="PANTHER" id="PTHR13285">
    <property type="entry name" value="ACYLTRANSFERASE"/>
    <property type="match status" value="1"/>
</dbReference>
<keyword evidence="5 8" id="KW-1133">Transmembrane helix</keyword>
<dbReference type="InterPro" id="IPR024194">
    <property type="entry name" value="Ac/AlaTfrase_AlgI/DltB"/>
</dbReference>
<evidence type="ECO:0000256" key="3">
    <source>
        <dbReference type="ARBA" id="ARBA00022475"/>
    </source>
</evidence>
<comment type="similarity">
    <text evidence="2 7">Belongs to the membrane-bound acyltransferase family.</text>
</comment>
<feature type="transmembrane region" description="Helical" evidence="8">
    <location>
        <begin position="46"/>
        <end position="66"/>
    </location>
</feature>
<evidence type="ECO:0000256" key="2">
    <source>
        <dbReference type="ARBA" id="ARBA00010323"/>
    </source>
</evidence>
<dbReference type="GO" id="GO:0016746">
    <property type="term" value="F:acyltransferase activity"/>
    <property type="evidence" value="ECO:0007669"/>
    <property type="project" value="UniProtKB-KW"/>
</dbReference>
<evidence type="ECO:0000256" key="1">
    <source>
        <dbReference type="ARBA" id="ARBA00004651"/>
    </source>
</evidence>
<dbReference type="PIRSF" id="PIRSF016636">
    <property type="entry name" value="AlgI_DltB"/>
    <property type="match status" value="1"/>
</dbReference>
<dbReference type="InterPro" id="IPR051085">
    <property type="entry name" value="MB_O-acyltransferase"/>
</dbReference>
<gene>
    <name evidence="9" type="ORF">WMO24_05160</name>
</gene>
<dbReference type="InterPro" id="IPR004299">
    <property type="entry name" value="MBOAT_fam"/>
</dbReference>
<dbReference type="PIRSF" id="PIRSF500217">
    <property type="entry name" value="AlgI"/>
    <property type="match status" value="1"/>
</dbReference>
<feature type="transmembrane region" description="Helical" evidence="8">
    <location>
        <begin position="78"/>
        <end position="96"/>
    </location>
</feature>
<evidence type="ECO:0000313" key="9">
    <source>
        <dbReference type="EMBL" id="MEQ2519822.1"/>
    </source>
</evidence>